<feature type="domain" description="Histidine kinase" evidence="15">
    <location>
        <begin position="147"/>
        <end position="339"/>
    </location>
</feature>
<reference evidence="16" key="1">
    <citation type="submission" date="2022-10" db="EMBL/GenBank/DDBJ databases">
        <title>Description of Fervidibacillus gen. nov. in the family Fervidibacillaceae fam. nov. with two species, Fervidibacillus albus sp. nov., and Fervidibacillus halotolerans sp. nov., isolated from tidal flat sediments.</title>
        <authorList>
            <person name="Kwon K.K."/>
            <person name="Yang S.-H."/>
        </authorList>
    </citation>
    <scope>NUCLEOTIDE SEQUENCE</scope>
    <source>
        <strain evidence="16">JCM 19140</strain>
    </source>
</reference>
<evidence type="ECO:0000256" key="3">
    <source>
        <dbReference type="ARBA" id="ARBA00022475"/>
    </source>
</evidence>
<dbReference type="CDD" id="cd16917">
    <property type="entry name" value="HATPase_UhpB-NarQ-NarX-like"/>
    <property type="match status" value="1"/>
</dbReference>
<evidence type="ECO:0000256" key="4">
    <source>
        <dbReference type="ARBA" id="ARBA00022553"/>
    </source>
</evidence>
<evidence type="ECO:0000256" key="5">
    <source>
        <dbReference type="ARBA" id="ARBA00022679"/>
    </source>
</evidence>
<dbReference type="Proteomes" id="UP001209318">
    <property type="component" value="Unassembled WGS sequence"/>
</dbReference>
<dbReference type="GO" id="GO:0046983">
    <property type="term" value="F:protein dimerization activity"/>
    <property type="evidence" value="ECO:0007669"/>
    <property type="project" value="InterPro"/>
</dbReference>
<comment type="caution">
    <text evidence="16">The sequence shown here is derived from an EMBL/GenBank/DDBJ whole genome shotgun (WGS) entry which is preliminary data.</text>
</comment>
<evidence type="ECO:0000256" key="13">
    <source>
        <dbReference type="PIRNR" id="PIRNR037431"/>
    </source>
</evidence>
<organism evidence="16 17">
    <name type="scientific">Perspicuibacillus lycopersici</name>
    <dbReference type="NCBI Taxonomy" id="1325689"/>
    <lineage>
        <taxon>Bacteria</taxon>
        <taxon>Bacillati</taxon>
        <taxon>Bacillota</taxon>
        <taxon>Bacilli</taxon>
        <taxon>Bacillales</taxon>
        <taxon>Bacillaceae</taxon>
        <taxon>Perspicuibacillus</taxon>
    </lineage>
</organism>
<evidence type="ECO:0000256" key="8">
    <source>
        <dbReference type="ARBA" id="ARBA00022777"/>
    </source>
</evidence>
<dbReference type="GO" id="GO:0005524">
    <property type="term" value="F:ATP binding"/>
    <property type="evidence" value="ECO:0007669"/>
    <property type="project" value="UniProtKB-UniRule"/>
</dbReference>
<dbReference type="PANTHER" id="PTHR24421:SF37">
    <property type="entry name" value="SENSOR HISTIDINE KINASE NARS"/>
    <property type="match status" value="1"/>
</dbReference>
<evidence type="ECO:0000256" key="12">
    <source>
        <dbReference type="ARBA" id="ARBA00023136"/>
    </source>
</evidence>
<dbReference type="Gene3D" id="1.20.5.1930">
    <property type="match status" value="1"/>
</dbReference>
<name>A0AAE3IUL9_9BACI</name>
<evidence type="ECO:0000259" key="15">
    <source>
        <dbReference type="PROSITE" id="PS50109"/>
    </source>
</evidence>
<evidence type="ECO:0000256" key="9">
    <source>
        <dbReference type="ARBA" id="ARBA00022840"/>
    </source>
</evidence>
<comment type="catalytic activity">
    <reaction evidence="1 13">
        <text>ATP + protein L-histidine = ADP + protein N-phospho-L-histidine.</text>
        <dbReference type="EC" id="2.7.13.3"/>
    </reaction>
</comment>
<comment type="subcellular location">
    <subcellularLocation>
        <location evidence="2 13">Cell membrane</location>
        <topology evidence="2 13">Multi-pass membrane protein</topology>
    </subcellularLocation>
</comment>
<sequence>MSTIVKKLLAHLGISLLVMLCSAALIFYTFRLENWADLWHQRLFDVPFAVMVLAIIATIGVITGVASGINDMQKWKLLEKTLAEIPIESKKIAQDQVPSELTAIFTEMEALQKQWKEQTLITQKLVSEKVDVEEKQIQAIISQERNRLARELHDSVSQQLFAASMLLSAITESTEHELPQAKQLKLVEEMIHQSQLEMRALLLHLRPVALKGKSLQEGIEELLTELRQKVPMNIQWIAEEMQLTRGVEDHLFRIVQESVSNTLRHAKATKLEVLLIERDQFIILRIVDDGVGFEVDASKSGSYGLQNMKERATEIGGTFKIVSLPGKGTRLEVKVPKWQPEGNEIETEAIQSLKKID</sequence>
<keyword evidence="6 14" id="KW-0812">Transmembrane</keyword>
<dbReference type="PIRSF" id="PIRSF037431">
    <property type="entry name" value="STHK_LiaS"/>
    <property type="match status" value="1"/>
</dbReference>
<feature type="transmembrane region" description="Helical" evidence="14">
    <location>
        <begin position="47"/>
        <end position="69"/>
    </location>
</feature>
<dbReference type="PANTHER" id="PTHR24421">
    <property type="entry name" value="NITRATE/NITRITE SENSOR PROTEIN NARX-RELATED"/>
    <property type="match status" value="1"/>
</dbReference>
<dbReference type="SMART" id="SM00387">
    <property type="entry name" value="HATPase_c"/>
    <property type="match status" value="1"/>
</dbReference>
<dbReference type="EMBL" id="JAOUSF010000004">
    <property type="protein sequence ID" value="MCU9614492.1"/>
    <property type="molecule type" value="Genomic_DNA"/>
</dbReference>
<dbReference type="InterPro" id="IPR003594">
    <property type="entry name" value="HATPase_dom"/>
</dbReference>
<keyword evidence="12 13" id="KW-0472">Membrane</keyword>
<dbReference type="InterPro" id="IPR011712">
    <property type="entry name" value="Sig_transdc_His_kin_sub3_dim/P"/>
</dbReference>
<evidence type="ECO:0000256" key="10">
    <source>
        <dbReference type="ARBA" id="ARBA00022989"/>
    </source>
</evidence>
<dbReference type="GO" id="GO:0000155">
    <property type="term" value="F:phosphorelay sensor kinase activity"/>
    <property type="evidence" value="ECO:0007669"/>
    <property type="project" value="UniProtKB-UniRule"/>
</dbReference>
<gene>
    <name evidence="16" type="ORF">OEV98_13180</name>
</gene>
<dbReference type="InterPro" id="IPR036890">
    <property type="entry name" value="HATPase_C_sf"/>
</dbReference>
<dbReference type="Gene3D" id="3.30.565.10">
    <property type="entry name" value="Histidine kinase-like ATPase, C-terminal domain"/>
    <property type="match status" value="1"/>
</dbReference>
<keyword evidence="17" id="KW-1185">Reference proteome</keyword>
<dbReference type="RefSeq" id="WP_263073780.1">
    <property type="nucleotide sequence ID" value="NZ_JAOUSF010000004.1"/>
</dbReference>
<evidence type="ECO:0000313" key="17">
    <source>
        <dbReference type="Proteomes" id="UP001209318"/>
    </source>
</evidence>
<evidence type="ECO:0000256" key="6">
    <source>
        <dbReference type="ARBA" id="ARBA00022692"/>
    </source>
</evidence>
<dbReference type="Pfam" id="PF02518">
    <property type="entry name" value="HATPase_c"/>
    <property type="match status" value="1"/>
</dbReference>
<dbReference type="PROSITE" id="PS50109">
    <property type="entry name" value="HIS_KIN"/>
    <property type="match status" value="1"/>
</dbReference>
<keyword evidence="8 13" id="KW-0418">Kinase</keyword>
<keyword evidence="4" id="KW-0597">Phosphoprotein</keyword>
<keyword evidence="9 13" id="KW-0067">ATP-binding</keyword>
<keyword evidence="7 13" id="KW-0547">Nucleotide-binding</keyword>
<evidence type="ECO:0000256" key="11">
    <source>
        <dbReference type="ARBA" id="ARBA00023012"/>
    </source>
</evidence>
<evidence type="ECO:0000256" key="1">
    <source>
        <dbReference type="ARBA" id="ARBA00000085"/>
    </source>
</evidence>
<keyword evidence="11 13" id="KW-0902">Two-component regulatory system</keyword>
<proteinExistence type="predicted"/>
<dbReference type="Pfam" id="PF07730">
    <property type="entry name" value="HisKA_3"/>
    <property type="match status" value="1"/>
</dbReference>
<accession>A0AAE3IUL9</accession>
<keyword evidence="3 13" id="KW-1003">Cell membrane</keyword>
<dbReference type="SUPFAM" id="SSF55874">
    <property type="entry name" value="ATPase domain of HSP90 chaperone/DNA topoisomerase II/histidine kinase"/>
    <property type="match status" value="1"/>
</dbReference>
<dbReference type="EC" id="2.7.13.3" evidence="13"/>
<protein>
    <recommendedName>
        <fullName evidence="13">Sensor histidine kinase</fullName>
        <ecNumber evidence="13">2.7.13.3</ecNumber>
    </recommendedName>
</protein>
<dbReference type="InterPro" id="IPR050482">
    <property type="entry name" value="Sensor_HK_TwoCompSys"/>
</dbReference>
<evidence type="ECO:0000256" key="2">
    <source>
        <dbReference type="ARBA" id="ARBA00004651"/>
    </source>
</evidence>
<evidence type="ECO:0000256" key="7">
    <source>
        <dbReference type="ARBA" id="ARBA00022741"/>
    </source>
</evidence>
<evidence type="ECO:0000256" key="14">
    <source>
        <dbReference type="SAM" id="Phobius"/>
    </source>
</evidence>
<keyword evidence="5 13" id="KW-0808">Transferase</keyword>
<dbReference type="InterPro" id="IPR017202">
    <property type="entry name" value="LiaS/VraS"/>
</dbReference>
<dbReference type="InterPro" id="IPR005467">
    <property type="entry name" value="His_kinase_dom"/>
</dbReference>
<keyword evidence="10 14" id="KW-1133">Transmembrane helix</keyword>
<dbReference type="AlphaFoldDB" id="A0AAE3IUL9"/>
<evidence type="ECO:0000313" key="16">
    <source>
        <dbReference type="EMBL" id="MCU9614492.1"/>
    </source>
</evidence>
<dbReference type="GO" id="GO:0005886">
    <property type="term" value="C:plasma membrane"/>
    <property type="evidence" value="ECO:0007669"/>
    <property type="project" value="UniProtKB-SubCell"/>
</dbReference>